<dbReference type="STRING" id="147828.A0A4S2LG55"/>
<dbReference type="SUPFAM" id="SSF48452">
    <property type="entry name" value="TPR-like"/>
    <property type="match status" value="2"/>
</dbReference>
<dbReference type="InterPro" id="IPR019412">
    <property type="entry name" value="IML2/TPR_39"/>
</dbReference>
<dbReference type="InterPro" id="IPR011990">
    <property type="entry name" value="TPR-like_helical_dom_sf"/>
</dbReference>
<evidence type="ECO:0000313" key="3">
    <source>
        <dbReference type="Proteomes" id="UP000308267"/>
    </source>
</evidence>
<name>A0A4S2LG55_OPIFE</name>
<gene>
    <name evidence="2" type="ORF">CRM22_008904</name>
</gene>
<dbReference type="InterPro" id="IPR019734">
    <property type="entry name" value="TPR_rpt"/>
</dbReference>
<feature type="region of interest" description="Disordered" evidence="1">
    <location>
        <begin position="602"/>
        <end position="640"/>
    </location>
</feature>
<accession>A0A4S2LG55</accession>
<dbReference type="Proteomes" id="UP000308267">
    <property type="component" value="Unassembled WGS sequence"/>
</dbReference>
<dbReference type="Pfam" id="PF10300">
    <property type="entry name" value="Iml2-TPR_39"/>
    <property type="match status" value="1"/>
</dbReference>
<reference evidence="2 3" key="1">
    <citation type="journal article" date="2019" name="BMC Genomics">
        <title>New insights from Opisthorchis felineus genome: update on genomics of the epidemiologically important liver flukes.</title>
        <authorList>
            <person name="Ershov N.I."/>
            <person name="Mordvinov V.A."/>
            <person name="Prokhortchouk E.B."/>
            <person name="Pakharukova M.Y."/>
            <person name="Gunbin K.V."/>
            <person name="Ustyantsev K."/>
            <person name="Genaev M.A."/>
            <person name="Blinov A.G."/>
            <person name="Mazur A."/>
            <person name="Boulygina E."/>
            <person name="Tsygankova S."/>
            <person name="Khrameeva E."/>
            <person name="Chekanov N."/>
            <person name="Fan G."/>
            <person name="Xiao A."/>
            <person name="Zhang H."/>
            <person name="Xu X."/>
            <person name="Yang H."/>
            <person name="Solovyev V."/>
            <person name="Lee S.M."/>
            <person name="Liu X."/>
            <person name="Afonnikov D.A."/>
            <person name="Skryabin K.G."/>
        </authorList>
    </citation>
    <scope>NUCLEOTIDE SEQUENCE [LARGE SCALE GENOMIC DNA]</scope>
    <source>
        <strain evidence="2">AK-0245</strain>
        <tissue evidence="2">Whole organism</tissue>
    </source>
</reference>
<organism evidence="2 3">
    <name type="scientific">Opisthorchis felineus</name>
    <dbReference type="NCBI Taxonomy" id="147828"/>
    <lineage>
        <taxon>Eukaryota</taxon>
        <taxon>Metazoa</taxon>
        <taxon>Spiralia</taxon>
        <taxon>Lophotrochozoa</taxon>
        <taxon>Platyhelminthes</taxon>
        <taxon>Trematoda</taxon>
        <taxon>Digenea</taxon>
        <taxon>Opisthorchiida</taxon>
        <taxon>Opisthorchiata</taxon>
        <taxon>Opisthorchiidae</taxon>
        <taxon>Opisthorchis</taxon>
    </lineage>
</organism>
<comment type="caution">
    <text evidence="2">The sequence shown here is derived from an EMBL/GenBank/DDBJ whole genome shotgun (WGS) entry which is preliminary data.</text>
</comment>
<sequence length="671" mass="77361">MSTKLLEDIQGAKNTIDLFLDNKLELAKSRLNDGGNGMYQELAHSTILFVQAAATIVPEHLTLATEHIRRTLAACNTNRRKSAFAEIFTKQLPKKRIAIYKEYTEEQAHAELCYAEALLQLAFLNMLQDDKFTSLIRSSLKVRQCYKCYRICWGILKYRDWSNGISKAVFESGVRLGVGAFNMMISLLPKRVLKLLEFVGFSGDRLFGLQQLRLGAQIQNSLRAPLSALLLLVYELYATQMLGDTVASVAFEKPDQVYEANELLTYWLDIYPQSAVFQLLLGRYQAITGDLERAIDTFEKATTLPVDWKHYNHMCYWELLWCYALRADWLTAIKYVDKLATESLWSQATYRYMKATFLIQILDEYDVSVRPGTGSKAKQQQQQQLAQLQQKQLGPYKDREAVLKDVDLLLKDIPKMMHRFAGRSLPLEKIALRKSKRYFNQNKKLTLPALELMFIWNEFKLIHCQQDSIMSFLLICENKINDLIRNRGQYQNFDDDYSLALLLKGVCLRCRGQLFQASMCFQEILELKQKITIDTYLLPYCEMELCQLALDAGDIPEAIKRLQRARNSKNYSLESRLHFRMHEMDTRLEDYNHKTGKLIKKAGSETVIPGHKRSDSHSNSSICSTSKEEQRGDSESEVDITELKPMFPEFEEEEEFGGLNGVFAAEETFDP</sequence>
<dbReference type="SMART" id="SM00028">
    <property type="entry name" value="TPR"/>
    <property type="match status" value="2"/>
</dbReference>
<dbReference type="EMBL" id="SJOL01008714">
    <property type="protein sequence ID" value="TGZ59749.1"/>
    <property type="molecule type" value="Genomic_DNA"/>
</dbReference>
<dbReference type="PANTHER" id="PTHR31859:SF9">
    <property type="entry name" value="TETRATRICOPEPTIDE REPEAT PROTEIN 39B"/>
    <property type="match status" value="1"/>
</dbReference>
<evidence type="ECO:0000256" key="1">
    <source>
        <dbReference type="SAM" id="MobiDB-lite"/>
    </source>
</evidence>
<evidence type="ECO:0000313" key="2">
    <source>
        <dbReference type="EMBL" id="TGZ59749.1"/>
    </source>
</evidence>
<dbReference type="AlphaFoldDB" id="A0A4S2LG55"/>
<proteinExistence type="predicted"/>
<protein>
    <recommendedName>
        <fullName evidence="4">Tetratricopeptide repeat protein 39B</fullName>
    </recommendedName>
</protein>
<dbReference type="OrthoDB" id="43460at2759"/>
<keyword evidence="3" id="KW-1185">Reference proteome</keyword>
<dbReference type="EMBL" id="SJOL01008714">
    <property type="protein sequence ID" value="TGZ59750.1"/>
    <property type="molecule type" value="Genomic_DNA"/>
</dbReference>
<dbReference type="Gene3D" id="1.25.40.10">
    <property type="entry name" value="Tetratricopeptide repeat domain"/>
    <property type="match status" value="2"/>
</dbReference>
<dbReference type="PANTHER" id="PTHR31859">
    <property type="entry name" value="TETRATRICOPEPTIDE REPEAT PROTEIN 39 FAMILY MEMBER"/>
    <property type="match status" value="1"/>
</dbReference>
<evidence type="ECO:0008006" key="4">
    <source>
        <dbReference type="Google" id="ProtNLM"/>
    </source>
</evidence>